<dbReference type="PANTHER" id="PTHR23159:SF31">
    <property type="entry name" value="CENTROSOME-ASSOCIATED PROTEIN CEP250 ISOFORM X1"/>
    <property type="match status" value="1"/>
</dbReference>
<evidence type="ECO:0000256" key="1">
    <source>
        <dbReference type="SAM" id="Coils"/>
    </source>
</evidence>
<accession>A0ABZ0J187</accession>
<keyword evidence="3" id="KW-1185">Reference proteome</keyword>
<keyword evidence="1" id="KW-0175">Coiled coil</keyword>
<dbReference type="PANTHER" id="PTHR23159">
    <property type="entry name" value="CENTROSOMAL PROTEIN 2"/>
    <property type="match status" value="1"/>
</dbReference>
<keyword evidence="2" id="KW-0067">ATP-binding</keyword>
<gene>
    <name evidence="2" type="ORF">P4826_13005</name>
</gene>
<protein>
    <submittedName>
        <fullName evidence="2">ATP-binding protein</fullName>
    </submittedName>
</protein>
<dbReference type="EMBL" id="CP136921">
    <property type="protein sequence ID" value="WOO31325.1"/>
    <property type="molecule type" value="Genomic_DNA"/>
</dbReference>
<dbReference type="Proteomes" id="UP001303211">
    <property type="component" value="Chromosome"/>
</dbReference>
<proteinExistence type="predicted"/>
<dbReference type="InterPro" id="IPR027417">
    <property type="entry name" value="P-loop_NTPase"/>
</dbReference>
<dbReference type="Pfam" id="PF13558">
    <property type="entry name" value="SbcC_Walker_B"/>
    <property type="match status" value="1"/>
</dbReference>
<keyword evidence="2" id="KW-0547">Nucleotide-binding</keyword>
<sequence length="1093" mass="121090">MSSASYRLHALHLYNWGAFAGRHQASISPDNSAIIGPTGSGKTTLIDALMTLLCQHPRYNLASTGGHESDRDLVSYLRGASGPGHEAEGSAHLARQGRCVTGLAAQLRGADDDGAGDIWLGAILWLDGSSSAQADMGRRWFFAQGGGHSLDLWLEEHHSGGARALSRLVKNSDGLEMFSSKSAYLARVQRFFEIGPNAFTLLNRAAGLKQLNSIDEIFRDLVLDDHSAFDDALRVADSFDELAAIHAELELANRQCLALLPLRELAQQEARQQQALQDQRLLHAALPHWCARLGQQQWAARCADLQQQLNAQAQRISAQEQQLEQARQQEQTLLEAYLRAGGGDIELLRRSIATQQDQCRQRAQHWAQFQQLAGQIDLPVAQPFGAAQLAQLQAQAAPALAQLQNQAAALQEALEDAVAQERNAHAALAQLQDEITAVRQRPGSNLPPDFTQFRAQLAEQLRLAPDALPFVAELVEVPAAHQAWRGAIERALGAQRLRLLVPPQAMQAALAWVNQRHNRLHVRLLEVRAPASPARFWDDGFAQLLTLKPHAHQGALRQLLAEQDRHCVASTEALQTTPHAMTREGLMSGRPQHFDKQDQRRIDQDWMTGFDNRDRLAQLQERLQAEQGHWETLQKQKLLAQSRQALEAQKTQSWHTLLALHWSDIDQAGAQAELQQLQTRLAALLDPQSGTVQAQAAWQAAQQHSQAQAQALLRLQTAQATWQERQASAQTQERLCRERLAATPAPPGLDTLHGPLAALCPPGTACEELATQERQALASASERLDRLGHRLALLHKDIIRQMAAAQREDRGALTDHPQEVEALAHYLQRLQRLQEEDLPAKRARFQDYLNQASDQGVSTLLSGIEAQVAEITERIDQLNQTLARVDFHSGRYLQLVPQPVLHPSLQQLHQARAQLRSERLQYDGGQRHYQALRAMVELLSEHASNRRTKAAQALLDARYRLQFAVHVLDRATGQVLERRTGSQGGSGGEKEIIASYVLTASLSYALCPPGRSQPLFCTIVLDEAFSKSSQAVAARIIQALQEFGLHALFVTPNKELRLLRQHTRSAVLVHRRGAQALLANMGWEEIAARAAGR</sequence>
<dbReference type="GO" id="GO:0005524">
    <property type="term" value="F:ATP binding"/>
    <property type="evidence" value="ECO:0007669"/>
    <property type="project" value="UniProtKB-KW"/>
</dbReference>
<dbReference type="SUPFAM" id="SSF52540">
    <property type="entry name" value="P-loop containing nucleoside triphosphate hydrolases"/>
    <property type="match status" value="1"/>
</dbReference>
<evidence type="ECO:0000313" key="3">
    <source>
        <dbReference type="Proteomes" id="UP001303211"/>
    </source>
</evidence>
<organism evidence="2 3">
    <name type="scientific">Diaphorobacter limosus</name>
    <dbReference type="NCBI Taxonomy" id="3036128"/>
    <lineage>
        <taxon>Bacteria</taxon>
        <taxon>Pseudomonadati</taxon>
        <taxon>Pseudomonadota</taxon>
        <taxon>Betaproteobacteria</taxon>
        <taxon>Burkholderiales</taxon>
        <taxon>Comamonadaceae</taxon>
        <taxon>Diaphorobacter</taxon>
    </lineage>
</organism>
<reference evidence="2 3" key="1">
    <citation type="submission" date="2023-03" db="EMBL/GenBank/DDBJ databases">
        <title>Diaphorobacter basophil sp. nov., isolated from a sewage-treatment plant.</title>
        <authorList>
            <person name="Yang K."/>
        </authorList>
    </citation>
    <scope>NUCLEOTIDE SEQUENCE [LARGE SCALE GENOMIC DNA]</scope>
    <source>
        <strain evidence="2 3">Y-1</strain>
    </source>
</reference>
<feature type="coiled-coil region" evidence="1">
    <location>
        <begin position="400"/>
        <end position="441"/>
    </location>
</feature>
<evidence type="ECO:0000313" key="2">
    <source>
        <dbReference type="EMBL" id="WOO31325.1"/>
    </source>
</evidence>
<feature type="coiled-coil region" evidence="1">
    <location>
        <begin position="302"/>
        <end position="340"/>
    </location>
</feature>
<dbReference type="RefSeq" id="WP_317700798.1">
    <property type="nucleotide sequence ID" value="NZ_CP136921.1"/>
</dbReference>
<dbReference type="Pfam" id="PF13555">
    <property type="entry name" value="AAA_29"/>
    <property type="match status" value="1"/>
</dbReference>
<dbReference type="Gene3D" id="3.40.50.300">
    <property type="entry name" value="P-loop containing nucleotide triphosphate hydrolases"/>
    <property type="match status" value="1"/>
</dbReference>
<name>A0ABZ0J187_9BURK</name>